<keyword evidence="6" id="KW-0067">ATP-binding</keyword>
<dbReference type="EC" id="2.7.4.3" evidence="6"/>
<evidence type="ECO:0000256" key="4">
    <source>
        <dbReference type="ARBA" id="ARBA00022777"/>
    </source>
</evidence>
<dbReference type="InterPro" id="IPR000850">
    <property type="entry name" value="Adenylat/UMP-CMP_kin"/>
</dbReference>
<keyword evidence="1 5" id="KW-0808">Transferase</keyword>
<evidence type="ECO:0000256" key="3">
    <source>
        <dbReference type="ARBA" id="ARBA00022741"/>
    </source>
</evidence>
<evidence type="ECO:0000256" key="2">
    <source>
        <dbReference type="ARBA" id="ARBA00022727"/>
    </source>
</evidence>
<evidence type="ECO:0000313" key="8">
    <source>
        <dbReference type="Proteomes" id="UP000178587"/>
    </source>
</evidence>
<keyword evidence="2" id="KW-0545">Nucleotide biosynthesis</keyword>
<dbReference type="InterPro" id="IPR027417">
    <property type="entry name" value="P-loop_NTPase"/>
</dbReference>
<reference evidence="7 8" key="1">
    <citation type="journal article" date="2016" name="Nat. Commun.">
        <title>Thousands of microbial genomes shed light on interconnected biogeochemical processes in an aquifer system.</title>
        <authorList>
            <person name="Anantharaman K."/>
            <person name="Brown C.T."/>
            <person name="Hug L.A."/>
            <person name="Sharon I."/>
            <person name="Castelle C.J."/>
            <person name="Probst A.J."/>
            <person name="Thomas B.C."/>
            <person name="Singh A."/>
            <person name="Wilkins M.J."/>
            <person name="Karaoz U."/>
            <person name="Brodie E.L."/>
            <person name="Williams K.H."/>
            <person name="Hubbard S.S."/>
            <person name="Banfield J.F."/>
        </authorList>
    </citation>
    <scope>NUCLEOTIDE SEQUENCE [LARGE SCALE GENOMIC DNA]</scope>
</reference>
<gene>
    <name evidence="7" type="ORF">A3A34_02425</name>
</gene>
<sequence>MLPEQPLTTAFFGVSGAGKGTQAELLENYLRAHDSAREVLRPEMGKLARAFMDTGTAFAEHAKRILARGGLLPSFIPIYLLTTFLNEQCTGSEHVILDGVSRRAMQAQALDEMMRLLERKPLRAIVLNVSMESAKQRLLLRGRYDDTDEAIEQRFSWYEENVVPSYQELEKLGWNVFHIDGEPDIETIHKNILSVLGLEK</sequence>
<dbReference type="GO" id="GO:0005737">
    <property type="term" value="C:cytoplasm"/>
    <property type="evidence" value="ECO:0007669"/>
    <property type="project" value="UniProtKB-SubCell"/>
</dbReference>
<evidence type="ECO:0000256" key="1">
    <source>
        <dbReference type="ARBA" id="ARBA00022679"/>
    </source>
</evidence>
<dbReference type="GO" id="GO:0004017">
    <property type="term" value="F:AMP kinase activity"/>
    <property type="evidence" value="ECO:0007669"/>
    <property type="project" value="UniProtKB-EC"/>
</dbReference>
<dbReference type="PANTHER" id="PTHR23359">
    <property type="entry name" value="NUCLEOTIDE KINASE"/>
    <property type="match status" value="1"/>
</dbReference>
<comment type="subcellular location">
    <subcellularLocation>
        <location evidence="6">Cytoplasm</location>
    </subcellularLocation>
</comment>
<dbReference type="SUPFAM" id="SSF52540">
    <property type="entry name" value="P-loop containing nucleoside triphosphate hydrolases"/>
    <property type="match status" value="1"/>
</dbReference>
<dbReference type="CDD" id="cd01428">
    <property type="entry name" value="ADK"/>
    <property type="match status" value="1"/>
</dbReference>
<name>A0A1F6EIG5_9BACT</name>
<comment type="catalytic activity">
    <reaction evidence="6">
        <text>AMP + ATP = 2 ADP</text>
        <dbReference type="Rhea" id="RHEA:12973"/>
        <dbReference type="ChEBI" id="CHEBI:30616"/>
        <dbReference type="ChEBI" id="CHEBI:456215"/>
        <dbReference type="ChEBI" id="CHEBI:456216"/>
        <dbReference type="EC" id="2.7.4.3"/>
    </reaction>
</comment>
<evidence type="ECO:0000256" key="5">
    <source>
        <dbReference type="RuleBase" id="RU003330"/>
    </source>
</evidence>
<dbReference type="Proteomes" id="UP000178587">
    <property type="component" value="Unassembled WGS sequence"/>
</dbReference>
<accession>A0A1F6EIG5</accession>
<evidence type="ECO:0000313" key="7">
    <source>
        <dbReference type="EMBL" id="OGG73433.1"/>
    </source>
</evidence>
<comment type="similarity">
    <text evidence="5">Belongs to the adenylate kinase family.</text>
</comment>
<dbReference type="GO" id="GO:0005524">
    <property type="term" value="F:ATP binding"/>
    <property type="evidence" value="ECO:0007669"/>
    <property type="project" value="UniProtKB-KW"/>
</dbReference>
<proteinExistence type="inferred from homology"/>
<protein>
    <recommendedName>
        <fullName evidence="6">Adenylate kinase</fullName>
        <ecNumber evidence="6">2.7.4.3</ecNumber>
    </recommendedName>
</protein>
<dbReference type="Pfam" id="PF00406">
    <property type="entry name" value="ADK"/>
    <property type="match status" value="1"/>
</dbReference>
<keyword evidence="3 6" id="KW-0547">Nucleotide-binding</keyword>
<comment type="subunit">
    <text evidence="6">Monomer.</text>
</comment>
<dbReference type="Gene3D" id="3.40.50.300">
    <property type="entry name" value="P-loop containing nucleotide triphosphate hydrolases"/>
    <property type="match status" value="1"/>
</dbReference>
<dbReference type="PRINTS" id="PR00094">
    <property type="entry name" value="ADENYLTKNASE"/>
</dbReference>
<keyword evidence="4 5" id="KW-0418">Kinase</keyword>
<dbReference type="AlphaFoldDB" id="A0A1F6EIG5"/>
<evidence type="ECO:0000256" key="6">
    <source>
        <dbReference type="RuleBase" id="RU003331"/>
    </source>
</evidence>
<organism evidence="7 8">
    <name type="scientific">Candidatus Kaiserbacteria bacterium RIFCSPLOWO2_01_FULL_50_24</name>
    <dbReference type="NCBI Taxonomy" id="1798507"/>
    <lineage>
        <taxon>Bacteria</taxon>
        <taxon>Candidatus Kaiseribacteriota</taxon>
    </lineage>
</organism>
<comment type="caution">
    <text evidence="7">The sequence shown here is derived from an EMBL/GenBank/DDBJ whole genome shotgun (WGS) entry which is preliminary data.</text>
</comment>
<dbReference type="EMBL" id="MFLU01000019">
    <property type="protein sequence ID" value="OGG73433.1"/>
    <property type="molecule type" value="Genomic_DNA"/>
</dbReference>
<dbReference type="STRING" id="1798507.A3A34_02425"/>